<dbReference type="GO" id="GO:0005829">
    <property type="term" value="C:cytosol"/>
    <property type="evidence" value="ECO:0007669"/>
    <property type="project" value="TreeGrafter"/>
</dbReference>
<evidence type="ECO:0000256" key="6">
    <source>
        <dbReference type="RuleBase" id="RU000646"/>
    </source>
</evidence>
<dbReference type="PANTHER" id="PTHR10938">
    <property type="entry name" value="TRANSLATION INITIATION FACTOR IF-3"/>
    <property type="match status" value="1"/>
</dbReference>
<keyword evidence="3 4" id="KW-0648">Protein biosynthesis</keyword>
<sequence length="187" mass="21463">MQNRPGGGFQPRSGTSNAKRVRVNREIRVPQVRLIGPEREQLGVVSLEDALRRAEEADLDLVEIAPTAAPPVCRIMNYGKYLFELSKQKTAQKKKQKRIQLKEIKFRPVTEEGDYQVKLRNLIRFLQQGDKAKIIVRFRGREIAHLHLGAKLIERLEKDLAAYAVIDDRPKMEGRQMVLVVSPKKTK</sequence>
<dbReference type="HAMAP" id="MF_00080">
    <property type="entry name" value="IF_3"/>
    <property type="match status" value="1"/>
</dbReference>
<feature type="domain" description="Translation initiation factor 3 N-terminal" evidence="9">
    <location>
        <begin position="23"/>
        <end position="90"/>
    </location>
</feature>
<evidence type="ECO:0000256" key="3">
    <source>
        <dbReference type="ARBA" id="ARBA00022917"/>
    </source>
</evidence>
<comment type="similarity">
    <text evidence="1 4 6">Belongs to the IF-3 family.</text>
</comment>
<keyword evidence="2 4" id="KW-0396">Initiation factor</keyword>
<dbReference type="PROSITE" id="PS00938">
    <property type="entry name" value="IF3"/>
    <property type="match status" value="1"/>
</dbReference>
<protein>
    <recommendedName>
        <fullName evidence="4 5">Translation initiation factor IF-3</fullName>
    </recommendedName>
</protein>
<evidence type="ECO:0000256" key="7">
    <source>
        <dbReference type="SAM" id="MobiDB-lite"/>
    </source>
</evidence>
<comment type="subcellular location">
    <subcellularLocation>
        <location evidence="4 6">Cytoplasm</location>
    </subcellularLocation>
</comment>
<keyword evidence="4" id="KW-0963">Cytoplasm</keyword>
<feature type="region of interest" description="Disordered" evidence="7">
    <location>
        <begin position="1"/>
        <end position="22"/>
    </location>
</feature>
<feature type="domain" description="Translation initiation factor 3 C-terminal" evidence="8">
    <location>
        <begin position="99"/>
        <end position="184"/>
    </location>
</feature>
<dbReference type="GO" id="GO:0032790">
    <property type="term" value="P:ribosome disassembly"/>
    <property type="evidence" value="ECO:0007669"/>
    <property type="project" value="TreeGrafter"/>
</dbReference>
<proteinExistence type="inferred from homology"/>
<comment type="caution">
    <text evidence="10">The sequence shown here is derived from an EMBL/GenBank/DDBJ whole genome shotgun (WGS) entry which is preliminary data.</text>
</comment>
<gene>
    <name evidence="4" type="primary">infC</name>
    <name evidence="10" type="ORF">CFE62_001240</name>
</gene>
<evidence type="ECO:0000256" key="2">
    <source>
        <dbReference type="ARBA" id="ARBA00022540"/>
    </source>
</evidence>
<dbReference type="Gene3D" id="3.10.20.80">
    <property type="entry name" value="Translation initiation factor 3 (IF-3), N-terminal domain"/>
    <property type="match status" value="1"/>
</dbReference>
<evidence type="ECO:0000256" key="4">
    <source>
        <dbReference type="HAMAP-Rule" id="MF_00080"/>
    </source>
</evidence>
<dbReference type="InterPro" id="IPR019815">
    <property type="entry name" value="Translation_initiation_fac_3_C"/>
</dbReference>
<evidence type="ECO:0000313" key="11">
    <source>
        <dbReference type="Proteomes" id="UP000226429"/>
    </source>
</evidence>
<dbReference type="InterPro" id="IPR001288">
    <property type="entry name" value="Translation_initiation_fac_3"/>
</dbReference>
<dbReference type="Pfam" id="PF05198">
    <property type="entry name" value="IF3_N"/>
    <property type="match status" value="1"/>
</dbReference>
<dbReference type="EMBL" id="NMOS02000002">
    <property type="protein sequence ID" value="RDH41038.1"/>
    <property type="molecule type" value="Genomic_DNA"/>
</dbReference>
<dbReference type="GO" id="GO:0043022">
    <property type="term" value="F:ribosome binding"/>
    <property type="evidence" value="ECO:0007669"/>
    <property type="project" value="UniProtKB-ARBA"/>
</dbReference>
<dbReference type="AlphaFoldDB" id="A0A370CJL6"/>
<evidence type="ECO:0000259" key="8">
    <source>
        <dbReference type="Pfam" id="PF00707"/>
    </source>
</evidence>
<dbReference type="InterPro" id="IPR019813">
    <property type="entry name" value="Translation_initiation_fac3_CS"/>
</dbReference>
<dbReference type="Pfam" id="PF00707">
    <property type="entry name" value="IF3_C"/>
    <property type="match status" value="1"/>
</dbReference>
<reference evidence="10 11" key="2">
    <citation type="journal article" date="2018" name="J. Invertebr. Pathol.">
        <title>'Candidatus Aquirickettsiella gammari' (Gammaproteobacteria: Legionellales: Coxiellaceae): A bacterial pathogen of the freshwater crustacean Gammarus fossarum (Malacostraca: Amphipoda).</title>
        <authorList>
            <person name="Bojko J."/>
            <person name="Dunn A.M."/>
            <person name="Stebbing P.D."/>
            <person name="van Aerle R."/>
            <person name="Bacela-Spychalska K."/>
            <person name="Bean T.P."/>
            <person name="Urrutia A."/>
            <person name="Stentiford G.D."/>
        </authorList>
    </citation>
    <scope>NUCLEOTIDE SEQUENCE [LARGE SCALE GENOMIC DNA]</scope>
    <source>
        <strain evidence="10">RA15029</strain>
    </source>
</reference>
<dbReference type="GO" id="GO:0016020">
    <property type="term" value="C:membrane"/>
    <property type="evidence" value="ECO:0007669"/>
    <property type="project" value="TreeGrafter"/>
</dbReference>
<organism evidence="10 11">
    <name type="scientific">Candidatus Aquirickettsiella gammari</name>
    <dbReference type="NCBI Taxonomy" id="2016198"/>
    <lineage>
        <taxon>Bacteria</taxon>
        <taxon>Pseudomonadati</taxon>
        <taxon>Pseudomonadota</taxon>
        <taxon>Gammaproteobacteria</taxon>
        <taxon>Legionellales</taxon>
        <taxon>Coxiellaceae</taxon>
        <taxon>Candidatus Aquirickettsiella</taxon>
    </lineage>
</organism>
<name>A0A370CJL6_9COXI</name>
<evidence type="ECO:0000259" key="9">
    <source>
        <dbReference type="Pfam" id="PF05198"/>
    </source>
</evidence>
<accession>A0A370CJL6</accession>
<dbReference type="SUPFAM" id="SSF55200">
    <property type="entry name" value="Translation initiation factor IF3, C-terminal domain"/>
    <property type="match status" value="1"/>
</dbReference>
<dbReference type="GO" id="GO:0003743">
    <property type="term" value="F:translation initiation factor activity"/>
    <property type="evidence" value="ECO:0007669"/>
    <property type="project" value="UniProtKB-UniRule"/>
</dbReference>
<dbReference type="NCBIfam" id="TIGR00168">
    <property type="entry name" value="infC"/>
    <property type="match status" value="1"/>
</dbReference>
<keyword evidence="11" id="KW-1185">Reference proteome</keyword>
<comment type="subunit">
    <text evidence="4 6">Monomer.</text>
</comment>
<dbReference type="PANTHER" id="PTHR10938:SF0">
    <property type="entry name" value="TRANSLATION INITIATION FACTOR IF-3, MITOCHONDRIAL"/>
    <property type="match status" value="1"/>
</dbReference>
<comment type="function">
    <text evidence="4 6">IF-3 binds to the 30S ribosomal subunit and shifts the equilibrium between 70S ribosomes and their 50S and 30S subunits in favor of the free subunits, thus enhancing the availability of 30S subunits on which protein synthesis initiation begins.</text>
</comment>
<reference evidence="10 11" key="1">
    <citation type="journal article" date="2017" name="Int. J. Syst. Evol. Microbiol.">
        <title>Aquarickettsiella crustaci n. gen. n. sp. (Gammaproteobacteria: Legionellales: Coxiellaceae); a bacterial pathogen of the freshwater crustacean: Gammarus fossarum (Malacostraca: Amphipoda).</title>
        <authorList>
            <person name="Bojko J."/>
            <person name="Dunn A.M."/>
            <person name="Stebbing P.D."/>
            <person name="Van Aerle R."/>
            <person name="Bacela-Spychalska K."/>
            <person name="Bean T.P."/>
            <person name="Stentiford G.D."/>
        </authorList>
    </citation>
    <scope>NUCLEOTIDE SEQUENCE [LARGE SCALE GENOMIC DNA]</scope>
    <source>
        <strain evidence="10">RA15029</strain>
    </source>
</reference>
<dbReference type="Proteomes" id="UP000226429">
    <property type="component" value="Unassembled WGS sequence"/>
</dbReference>
<dbReference type="FunFam" id="3.30.110.10:FF:000001">
    <property type="entry name" value="Translation initiation factor IF-3"/>
    <property type="match status" value="1"/>
</dbReference>
<evidence type="ECO:0000313" key="10">
    <source>
        <dbReference type="EMBL" id="RDH41038.1"/>
    </source>
</evidence>
<evidence type="ECO:0000256" key="5">
    <source>
        <dbReference type="NCBIfam" id="TIGR00168"/>
    </source>
</evidence>
<dbReference type="InterPro" id="IPR036788">
    <property type="entry name" value="T_IF-3_C_sf"/>
</dbReference>
<dbReference type="SUPFAM" id="SSF54364">
    <property type="entry name" value="Translation initiation factor IF3, N-terminal domain"/>
    <property type="match status" value="1"/>
</dbReference>
<evidence type="ECO:0000256" key="1">
    <source>
        <dbReference type="ARBA" id="ARBA00005439"/>
    </source>
</evidence>
<dbReference type="Gene3D" id="3.30.110.10">
    <property type="entry name" value="Translation initiation factor 3 (IF-3), C-terminal domain"/>
    <property type="match status" value="1"/>
</dbReference>
<dbReference type="FunFam" id="3.10.20.80:FF:000001">
    <property type="entry name" value="Translation initiation factor IF-3"/>
    <property type="match status" value="1"/>
</dbReference>
<dbReference type="InterPro" id="IPR019814">
    <property type="entry name" value="Translation_initiation_fac_3_N"/>
</dbReference>
<dbReference type="InterPro" id="IPR036787">
    <property type="entry name" value="T_IF-3_N_sf"/>
</dbReference>